<keyword evidence="1" id="KW-1133">Transmembrane helix</keyword>
<protein>
    <submittedName>
        <fullName evidence="2">Uncharacterized protein</fullName>
    </submittedName>
</protein>
<evidence type="ECO:0000313" key="2">
    <source>
        <dbReference type="EMBL" id="KAK8762062.1"/>
    </source>
</evidence>
<feature type="transmembrane region" description="Helical" evidence="1">
    <location>
        <begin position="53"/>
        <end position="72"/>
    </location>
</feature>
<dbReference type="SUPFAM" id="SSF52540">
    <property type="entry name" value="P-loop containing nucleoside triphosphate hydrolases"/>
    <property type="match status" value="1"/>
</dbReference>
<keyword evidence="3" id="KW-1185">Reference proteome</keyword>
<dbReference type="Gene3D" id="3.40.50.300">
    <property type="entry name" value="P-loop containing nucleotide triphosphate hydrolases"/>
    <property type="match status" value="1"/>
</dbReference>
<sequence length="449" mass="51009">MSRTEIAPQKKAHLQVLCLSAARHKELSIGAVHNSFRLYFSHKTHPMVRRRRCVLFAACLLVLYLTCMRVLYDKTMKGQAEQSGPGRNGNAEASTGTKVVAEGGLEAKFTDSTIEGQLPAAFQAALKNYSIVPLADVKIVFIVTYYRAGSTFLGELVSSGPRTYFHFEPLMLFTVSGRIRSGRERHAFQLIEQLLRCRMESIPLYTAWLENNPYYKFNRFLAEICKEGHSCTSPSHMSAVCLRAKAQVFKFTRLHVSQVAAWLQRNSEIASLVRVLHLVRDPRGIYHSRRGLKWCMQNAECDKASALCMQMRTDLEDFRELTRLLPPNRTHTLRFEDLALDPVNETKRLYARLGLDYTSSVAEYLKNHTTATRQDMKNAHGTKRNTRDVPGMWKKKLSRTTVGVIEETCIDVMRTLGYEFLVHSGAERELKKPAVSQQIQISGAEKEAN</sequence>
<organism evidence="2 3">
    <name type="scientific">Amblyomma americanum</name>
    <name type="common">Lone star tick</name>
    <dbReference type="NCBI Taxonomy" id="6943"/>
    <lineage>
        <taxon>Eukaryota</taxon>
        <taxon>Metazoa</taxon>
        <taxon>Ecdysozoa</taxon>
        <taxon>Arthropoda</taxon>
        <taxon>Chelicerata</taxon>
        <taxon>Arachnida</taxon>
        <taxon>Acari</taxon>
        <taxon>Parasitiformes</taxon>
        <taxon>Ixodida</taxon>
        <taxon>Ixodoidea</taxon>
        <taxon>Ixodidae</taxon>
        <taxon>Amblyomminae</taxon>
        <taxon>Amblyomma</taxon>
    </lineage>
</organism>
<dbReference type="AlphaFoldDB" id="A0AAQ4DHX2"/>
<dbReference type="EMBL" id="JARKHS020030521">
    <property type="protein sequence ID" value="KAK8762062.1"/>
    <property type="molecule type" value="Genomic_DNA"/>
</dbReference>
<dbReference type="Pfam" id="PF13469">
    <property type="entry name" value="Sulfotransfer_3"/>
    <property type="match status" value="1"/>
</dbReference>
<comment type="caution">
    <text evidence="2">The sequence shown here is derived from an EMBL/GenBank/DDBJ whole genome shotgun (WGS) entry which is preliminary data.</text>
</comment>
<dbReference type="PANTHER" id="PTHR10704">
    <property type="entry name" value="CARBOHYDRATE SULFOTRANSFERASE"/>
    <property type="match status" value="1"/>
</dbReference>
<keyword evidence="1" id="KW-0812">Transmembrane</keyword>
<dbReference type="GO" id="GO:0006044">
    <property type="term" value="P:N-acetylglucosamine metabolic process"/>
    <property type="evidence" value="ECO:0007669"/>
    <property type="project" value="TreeGrafter"/>
</dbReference>
<dbReference type="Proteomes" id="UP001321473">
    <property type="component" value="Unassembled WGS sequence"/>
</dbReference>
<dbReference type="PANTHER" id="PTHR10704:SF44">
    <property type="entry name" value="LD35051P-RELATED"/>
    <property type="match status" value="1"/>
</dbReference>
<accession>A0AAQ4DHX2</accession>
<name>A0AAQ4DHX2_AMBAM</name>
<reference evidence="2 3" key="1">
    <citation type="journal article" date="2023" name="Arcadia Sci">
        <title>De novo assembly of a long-read Amblyomma americanum tick genome.</title>
        <authorList>
            <person name="Chou S."/>
            <person name="Poskanzer K.E."/>
            <person name="Rollins M."/>
            <person name="Thuy-Boun P.S."/>
        </authorList>
    </citation>
    <scope>NUCLEOTIDE SEQUENCE [LARGE SCALE GENOMIC DNA]</scope>
    <source>
        <strain evidence="2">F_SG_1</strain>
        <tissue evidence="2">Salivary glands</tissue>
    </source>
</reference>
<gene>
    <name evidence="2" type="ORF">V5799_026669</name>
</gene>
<proteinExistence type="predicted"/>
<dbReference type="GO" id="GO:0006790">
    <property type="term" value="P:sulfur compound metabolic process"/>
    <property type="evidence" value="ECO:0007669"/>
    <property type="project" value="TreeGrafter"/>
</dbReference>
<dbReference type="InterPro" id="IPR051135">
    <property type="entry name" value="Gal/GlcNAc/GalNAc_ST"/>
</dbReference>
<evidence type="ECO:0000313" key="3">
    <source>
        <dbReference type="Proteomes" id="UP001321473"/>
    </source>
</evidence>
<dbReference type="InterPro" id="IPR027417">
    <property type="entry name" value="P-loop_NTPase"/>
</dbReference>
<keyword evidence="1" id="KW-0472">Membrane</keyword>
<dbReference type="GO" id="GO:0001517">
    <property type="term" value="F:N-acetylglucosamine 6-O-sulfotransferase activity"/>
    <property type="evidence" value="ECO:0007669"/>
    <property type="project" value="TreeGrafter"/>
</dbReference>
<evidence type="ECO:0000256" key="1">
    <source>
        <dbReference type="SAM" id="Phobius"/>
    </source>
</evidence>